<keyword evidence="1" id="KW-0812">Transmembrane</keyword>
<dbReference type="RefSeq" id="WP_062252462.1">
    <property type="nucleotide sequence ID" value="NZ_CP014229.1"/>
</dbReference>
<reference evidence="3" key="1">
    <citation type="submission" date="2016-02" db="EMBL/GenBank/DDBJ databases">
        <authorList>
            <person name="Holder M.E."/>
            <person name="Ajami N.J."/>
            <person name="Petrosino J.F."/>
        </authorList>
    </citation>
    <scope>NUCLEOTIDE SEQUENCE [LARGE SCALE GENOMIC DNA]</scope>
    <source>
        <strain evidence="3">CCUG 45958</strain>
    </source>
</reference>
<keyword evidence="3" id="KW-1185">Reference proteome</keyword>
<dbReference type="EMBL" id="CP014229">
    <property type="protein sequence ID" value="AMD90094.1"/>
    <property type="molecule type" value="Genomic_DNA"/>
</dbReference>
<dbReference type="AlphaFoldDB" id="A0A120KN57"/>
<dbReference type="InterPro" id="IPR036249">
    <property type="entry name" value="Thioredoxin-like_sf"/>
</dbReference>
<evidence type="ECO:0000256" key="1">
    <source>
        <dbReference type="SAM" id="Phobius"/>
    </source>
</evidence>
<sequence>MGIFRSATSRFSRFVMGVYCFFYHIVSRAAGIAVGCVGGACLLFYIYTPLMAPLDAASHLPDWNPARAQLITISSLSGVVTAQPVLDSKDNRWKLIPNGPVFGNFKVESFVNPIADRKVSDSRTSRGKAVEDLRESASKPRAAFTMATFEKLLKVPAKKLHPELKDQGGPVLVVFTWEDCPTCTALQIYFDKHKEKYPFQILFAPIAGNALRYLDKQTAPKNEQKELLAGVSVTSQILADHTGALRVPAFAWRVENRDLPSGAEVGCATLSGQELDHLLARMAAAVGQGSSK</sequence>
<protein>
    <recommendedName>
        <fullName evidence="4">Thioredoxin domain-containing protein</fullName>
    </recommendedName>
</protein>
<evidence type="ECO:0000313" key="3">
    <source>
        <dbReference type="Proteomes" id="UP000069241"/>
    </source>
</evidence>
<keyword evidence="1" id="KW-0472">Membrane</keyword>
<organism evidence="2 3">
    <name type="scientific">Desulfovibrio fairfieldensis</name>
    <dbReference type="NCBI Taxonomy" id="44742"/>
    <lineage>
        <taxon>Bacteria</taxon>
        <taxon>Pseudomonadati</taxon>
        <taxon>Thermodesulfobacteriota</taxon>
        <taxon>Desulfovibrionia</taxon>
        <taxon>Desulfovibrionales</taxon>
        <taxon>Desulfovibrionaceae</taxon>
        <taxon>Desulfovibrio</taxon>
    </lineage>
</organism>
<dbReference type="Proteomes" id="UP000069241">
    <property type="component" value="Chromosome"/>
</dbReference>
<name>A0A120KN57_9BACT</name>
<feature type="transmembrane region" description="Helical" evidence="1">
    <location>
        <begin position="21"/>
        <end position="47"/>
    </location>
</feature>
<evidence type="ECO:0008006" key="4">
    <source>
        <dbReference type="Google" id="ProtNLM"/>
    </source>
</evidence>
<dbReference type="SUPFAM" id="SSF52833">
    <property type="entry name" value="Thioredoxin-like"/>
    <property type="match status" value="1"/>
</dbReference>
<proteinExistence type="predicted"/>
<keyword evidence="1" id="KW-1133">Transmembrane helix</keyword>
<accession>A0A120KN57</accession>
<dbReference type="STRING" id="44742.AXF13_08150"/>
<evidence type="ECO:0000313" key="2">
    <source>
        <dbReference type="EMBL" id="AMD90094.1"/>
    </source>
</evidence>
<gene>
    <name evidence="2" type="ORF">AXF13_08150</name>
</gene>
<dbReference type="KEGG" id="dfi:AXF13_08150"/>